<reference evidence="1" key="1">
    <citation type="submission" date="2016-10" db="EMBL/GenBank/DDBJ databases">
        <authorList>
            <person name="Benchimol M."/>
            <person name="Almeida L.G."/>
            <person name="Vasconcelos A.T."/>
            <person name="Perreira-Neves A."/>
            <person name="Rosa I.A."/>
            <person name="Tasca T."/>
            <person name="Bogo M.R."/>
            <person name="de Souza W."/>
        </authorList>
    </citation>
    <scope>NUCLEOTIDE SEQUENCE [LARGE SCALE GENOMIC DNA]</scope>
    <source>
        <strain evidence="1">K</strain>
    </source>
</reference>
<dbReference type="VEuPathDB" id="TrichDB:TRFO_37279"/>
<evidence type="ECO:0000313" key="2">
    <source>
        <dbReference type="Proteomes" id="UP000179807"/>
    </source>
</evidence>
<protein>
    <recommendedName>
        <fullName evidence="3">Ribose-5-phosphate isomerase B</fullName>
    </recommendedName>
</protein>
<accession>A0A1J4JD43</accession>
<dbReference type="OrthoDB" id="2106730at2759"/>
<dbReference type="GeneID" id="94846038"/>
<dbReference type="InterPro" id="IPR003500">
    <property type="entry name" value="RpiB_LacA_LacB"/>
</dbReference>
<dbReference type="SUPFAM" id="SSF89623">
    <property type="entry name" value="Ribose/Galactose isomerase RpiB/AlsB"/>
    <property type="match status" value="1"/>
</dbReference>
<gene>
    <name evidence="1" type="ORF">TRFO_37279</name>
</gene>
<organism evidence="1 2">
    <name type="scientific">Tritrichomonas foetus</name>
    <dbReference type="NCBI Taxonomy" id="1144522"/>
    <lineage>
        <taxon>Eukaryota</taxon>
        <taxon>Metamonada</taxon>
        <taxon>Parabasalia</taxon>
        <taxon>Tritrichomonadida</taxon>
        <taxon>Tritrichomonadidae</taxon>
        <taxon>Tritrichomonas</taxon>
    </lineage>
</organism>
<dbReference type="RefSeq" id="XP_068349706.1">
    <property type="nucleotide sequence ID" value="XM_068511334.1"/>
</dbReference>
<dbReference type="GO" id="GO:0005975">
    <property type="term" value="P:carbohydrate metabolic process"/>
    <property type="evidence" value="ECO:0007669"/>
    <property type="project" value="InterPro"/>
</dbReference>
<dbReference type="Gene3D" id="3.40.1400.10">
    <property type="entry name" value="Sugar-phosphate isomerase, RpiB/LacA/LacB"/>
    <property type="match status" value="1"/>
</dbReference>
<name>A0A1J4JD43_9EUKA</name>
<proteinExistence type="predicted"/>
<evidence type="ECO:0008006" key="3">
    <source>
        <dbReference type="Google" id="ProtNLM"/>
    </source>
</evidence>
<evidence type="ECO:0000313" key="1">
    <source>
        <dbReference type="EMBL" id="OHS96569.1"/>
    </source>
</evidence>
<dbReference type="Proteomes" id="UP000179807">
    <property type="component" value="Unassembled WGS sequence"/>
</dbReference>
<comment type="caution">
    <text evidence="1">The sequence shown here is derived from an EMBL/GenBank/DDBJ whole genome shotgun (WGS) entry which is preliminary data.</text>
</comment>
<sequence>MIAFGARIIGIEVALDCVRTFLSTEFQGGRHEARVAKIHAIENK</sequence>
<dbReference type="InterPro" id="IPR036569">
    <property type="entry name" value="RpiB_LacA_LacB_sf"/>
</dbReference>
<keyword evidence="2" id="KW-1185">Reference proteome</keyword>
<dbReference type="Pfam" id="PF02502">
    <property type="entry name" value="LacAB_rpiB"/>
    <property type="match status" value="1"/>
</dbReference>
<dbReference type="GO" id="GO:0016853">
    <property type="term" value="F:isomerase activity"/>
    <property type="evidence" value="ECO:0007669"/>
    <property type="project" value="InterPro"/>
</dbReference>
<dbReference type="AlphaFoldDB" id="A0A1J4JD43"/>
<dbReference type="EMBL" id="MLAK01001169">
    <property type="protein sequence ID" value="OHS96569.1"/>
    <property type="molecule type" value="Genomic_DNA"/>
</dbReference>